<keyword evidence="10" id="KW-0170">Cobalt</keyword>
<dbReference type="Pfam" id="PF01522">
    <property type="entry name" value="Polysacc_deac_1"/>
    <property type="match status" value="1"/>
</dbReference>
<keyword evidence="7" id="KW-0146">Chitin degradation</keyword>
<dbReference type="GO" id="GO:0046872">
    <property type="term" value="F:metal ion binding"/>
    <property type="evidence" value="ECO:0007669"/>
    <property type="project" value="UniProtKB-KW"/>
</dbReference>
<evidence type="ECO:0000256" key="9">
    <source>
        <dbReference type="ARBA" id="ARBA00023277"/>
    </source>
</evidence>
<organism evidence="19 20">
    <name type="scientific">Favolaschia claudopus</name>
    <dbReference type="NCBI Taxonomy" id="2862362"/>
    <lineage>
        <taxon>Eukaryota</taxon>
        <taxon>Fungi</taxon>
        <taxon>Dikarya</taxon>
        <taxon>Basidiomycota</taxon>
        <taxon>Agaricomycotina</taxon>
        <taxon>Agaricomycetes</taxon>
        <taxon>Agaricomycetidae</taxon>
        <taxon>Agaricales</taxon>
        <taxon>Marasmiineae</taxon>
        <taxon>Mycenaceae</taxon>
        <taxon>Favolaschia</taxon>
    </lineage>
</organism>
<keyword evidence="13" id="KW-0624">Polysaccharide degradation</keyword>
<dbReference type="GO" id="GO:0004099">
    <property type="term" value="F:chitin deacetylase activity"/>
    <property type="evidence" value="ECO:0007669"/>
    <property type="project" value="UniProtKB-EC"/>
</dbReference>
<comment type="subcellular location">
    <subcellularLocation>
        <location evidence="2">Cell membrane</location>
        <topology evidence="2">Lipid-anchor</topology>
        <topology evidence="2">GPI-anchor</topology>
    </subcellularLocation>
</comment>
<feature type="region of interest" description="Disordered" evidence="16">
    <location>
        <begin position="389"/>
        <end position="434"/>
    </location>
</feature>
<evidence type="ECO:0000256" key="10">
    <source>
        <dbReference type="ARBA" id="ARBA00023285"/>
    </source>
</evidence>
<comment type="catalytic activity">
    <reaction evidence="15">
        <text>[(1-&gt;4)-N-acetyl-beta-D-glucosaminyl](n) + n H2O = chitosan + n acetate</text>
        <dbReference type="Rhea" id="RHEA:10464"/>
        <dbReference type="Rhea" id="RHEA-COMP:9593"/>
        <dbReference type="Rhea" id="RHEA-COMP:9597"/>
        <dbReference type="ChEBI" id="CHEBI:15377"/>
        <dbReference type="ChEBI" id="CHEBI:17029"/>
        <dbReference type="ChEBI" id="CHEBI:30089"/>
        <dbReference type="ChEBI" id="CHEBI:57704"/>
        <dbReference type="EC" id="3.5.1.41"/>
    </reaction>
    <physiologicalReaction direction="left-to-right" evidence="15">
        <dbReference type="Rhea" id="RHEA:10465"/>
    </physiologicalReaction>
</comment>
<evidence type="ECO:0000256" key="4">
    <source>
        <dbReference type="ARBA" id="ARBA00022622"/>
    </source>
</evidence>
<dbReference type="GO" id="GO:0071555">
    <property type="term" value="P:cell wall organization"/>
    <property type="evidence" value="ECO:0007669"/>
    <property type="project" value="UniProtKB-KW"/>
</dbReference>
<dbReference type="GO" id="GO:0006032">
    <property type="term" value="P:chitin catabolic process"/>
    <property type="evidence" value="ECO:0007669"/>
    <property type="project" value="UniProtKB-KW"/>
</dbReference>
<keyword evidence="20" id="KW-1185">Reference proteome</keyword>
<dbReference type="GO" id="GO:0098552">
    <property type="term" value="C:side of membrane"/>
    <property type="evidence" value="ECO:0007669"/>
    <property type="project" value="UniProtKB-KW"/>
</dbReference>
<comment type="caution">
    <text evidence="19">The sequence shown here is derived from an EMBL/GenBank/DDBJ whole genome shotgun (WGS) entry which is preliminary data.</text>
</comment>
<evidence type="ECO:0000256" key="11">
    <source>
        <dbReference type="ARBA" id="ARBA00023288"/>
    </source>
</evidence>
<feature type="compositionally biased region" description="Low complexity" evidence="16">
    <location>
        <begin position="407"/>
        <end position="420"/>
    </location>
</feature>
<dbReference type="Gene3D" id="3.20.20.370">
    <property type="entry name" value="Glycoside hydrolase/deacetylase"/>
    <property type="match status" value="1"/>
</dbReference>
<dbReference type="GO" id="GO:0000272">
    <property type="term" value="P:polysaccharide catabolic process"/>
    <property type="evidence" value="ECO:0007669"/>
    <property type="project" value="UniProtKB-KW"/>
</dbReference>
<evidence type="ECO:0000256" key="3">
    <source>
        <dbReference type="ARBA" id="ARBA00022475"/>
    </source>
</evidence>
<keyword evidence="17" id="KW-0732">Signal</keyword>
<feature type="chain" id="PRO_5044001657" description="chitin deacetylase" evidence="17">
    <location>
        <begin position="21"/>
        <end position="459"/>
    </location>
</feature>
<name>A0AAW0BFD4_9AGAR</name>
<evidence type="ECO:0000256" key="16">
    <source>
        <dbReference type="SAM" id="MobiDB-lite"/>
    </source>
</evidence>
<sequence length="459" mass="47999">MKHLQNTAVVLSLLTVVAVAHDHHGAHHHKRQGPGNGGPVVVAGTITVPPLASITFGMPTAPIPPSTATATPGAIPPFKGAPPLPNPAWAFTPGEWPEMDKPIDATTPQVQEWMKELEGWDIPDIKPTVDGSCVNDTAAAADAAARGWWTCGGYTRATDIVDCPDKMTWGVSFDDGPAEYSTHLLEYLASTKPNPTLATFFVVGSRVIGSPGLLINEYMAGHEISIHTWSHPHLTALTTPQIVAELGWTRKAIQSVLGVTPTTMRPPYGDIDDRVRAIALAMGMIPVIWTRVPNAAAPGGGFSFDTFDWMVAGGLVKGQDSFATFGSILGNASTLDTGFCVLQHDLYEITVDLAIGYTLEAAMSHQPAFKLEPIGQCAKIPTNNMYRESNTNQTFPYKSPPAGLSASGNSGNKSTSGNGKVAQSGNGGNGTTGTSGAIGRSVGLVVVGMAVGAVGAMTI</sequence>
<reference evidence="19 20" key="1">
    <citation type="journal article" date="2024" name="J Genomics">
        <title>Draft genome sequencing and assembly of Favolaschia claudopus CIRM-BRFM 2984 isolated from oak limbs.</title>
        <authorList>
            <person name="Navarro D."/>
            <person name="Drula E."/>
            <person name="Chaduli D."/>
            <person name="Cazenave R."/>
            <person name="Ahrendt S."/>
            <person name="Wang J."/>
            <person name="Lipzen A."/>
            <person name="Daum C."/>
            <person name="Barry K."/>
            <person name="Grigoriev I.V."/>
            <person name="Favel A."/>
            <person name="Rosso M.N."/>
            <person name="Martin F."/>
        </authorList>
    </citation>
    <scope>NUCLEOTIDE SEQUENCE [LARGE SCALE GENOMIC DNA]</scope>
    <source>
        <strain evidence="19 20">CIRM-BRFM 2984</strain>
    </source>
</reference>
<dbReference type="EMBL" id="JAWWNJ010000034">
    <property type="protein sequence ID" value="KAK7025003.1"/>
    <property type="molecule type" value="Genomic_DNA"/>
</dbReference>
<feature type="compositionally biased region" description="Low complexity" evidence="16">
    <location>
        <begin position="66"/>
        <end position="77"/>
    </location>
</feature>
<gene>
    <name evidence="19" type="ORF">R3P38DRAFT_2952245</name>
</gene>
<evidence type="ECO:0000256" key="12">
    <source>
        <dbReference type="ARBA" id="ARBA00023316"/>
    </source>
</evidence>
<keyword evidence="4" id="KW-0336">GPI-anchor</keyword>
<dbReference type="InterPro" id="IPR002509">
    <property type="entry name" value="NODB_dom"/>
</dbReference>
<keyword evidence="4" id="KW-0325">Glycoprotein</keyword>
<accession>A0AAW0BFD4</accession>
<keyword evidence="6" id="KW-0378">Hydrolase</keyword>
<keyword evidence="3" id="KW-1003">Cell membrane</keyword>
<dbReference type="GO" id="GO:0009272">
    <property type="term" value="P:fungal-type cell wall biogenesis"/>
    <property type="evidence" value="ECO:0007669"/>
    <property type="project" value="UniProtKB-ARBA"/>
</dbReference>
<dbReference type="PANTHER" id="PTHR10587">
    <property type="entry name" value="GLYCOSYL TRANSFERASE-RELATED"/>
    <property type="match status" value="1"/>
</dbReference>
<dbReference type="EC" id="3.5.1.41" evidence="14"/>
<evidence type="ECO:0000256" key="8">
    <source>
        <dbReference type="ARBA" id="ARBA00023136"/>
    </source>
</evidence>
<evidence type="ECO:0000256" key="7">
    <source>
        <dbReference type="ARBA" id="ARBA00023024"/>
    </source>
</evidence>
<dbReference type="AlphaFoldDB" id="A0AAW0BFD4"/>
<dbReference type="Proteomes" id="UP001362999">
    <property type="component" value="Unassembled WGS sequence"/>
</dbReference>
<keyword evidence="11" id="KW-0449">Lipoprotein</keyword>
<protein>
    <recommendedName>
        <fullName evidence="14">chitin deacetylase</fullName>
        <ecNumber evidence="14">3.5.1.41</ecNumber>
    </recommendedName>
</protein>
<proteinExistence type="predicted"/>
<keyword evidence="8" id="KW-0472">Membrane</keyword>
<evidence type="ECO:0000256" key="6">
    <source>
        <dbReference type="ARBA" id="ARBA00022801"/>
    </source>
</evidence>
<evidence type="ECO:0000313" key="20">
    <source>
        <dbReference type="Proteomes" id="UP001362999"/>
    </source>
</evidence>
<evidence type="ECO:0000256" key="17">
    <source>
        <dbReference type="SAM" id="SignalP"/>
    </source>
</evidence>
<evidence type="ECO:0000313" key="19">
    <source>
        <dbReference type="EMBL" id="KAK7025003.1"/>
    </source>
</evidence>
<dbReference type="GO" id="GO:0005886">
    <property type="term" value="C:plasma membrane"/>
    <property type="evidence" value="ECO:0007669"/>
    <property type="project" value="UniProtKB-SubCell"/>
</dbReference>
<keyword evidence="12" id="KW-0961">Cell wall biogenesis/degradation</keyword>
<feature type="domain" description="NodB homology" evidence="18">
    <location>
        <begin position="167"/>
        <end position="370"/>
    </location>
</feature>
<evidence type="ECO:0000256" key="14">
    <source>
        <dbReference type="ARBA" id="ARBA00024056"/>
    </source>
</evidence>
<comment type="cofactor">
    <cofactor evidence="1">
        <name>Co(2+)</name>
        <dbReference type="ChEBI" id="CHEBI:48828"/>
    </cofactor>
</comment>
<keyword evidence="5" id="KW-0479">Metal-binding</keyword>
<keyword evidence="9" id="KW-0119">Carbohydrate metabolism</keyword>
<dbReference type="InterPro" id="IPR050248">
    <property type="entry name" value="Polysacc_deacetylase_ArnD"/>
</dbReference>
<evidence type="ECO:0000256" key="15">
    <source>
        <dbReference type="ARBA" id="ARBA00048494"/>
    </source>
</evidence>
<evidence type="ECO:0000256" key="5">
    <source>
        <dbReference type="ARBA" id="ARBA00022723"/>
    </source>
</evidence>
<evidence type="ECO:0000259" key="18">
    <source>
        <dbReference type="PROSITE" id="PS51677"/>
    </source>
</evidence>
<feature type="region of interest" description="Disordered" evidence="16">
    <location>
        <begin position="63"/>
        <end position="84"/>
    </location>
</feature>
<feature type="signal peptide" evidence="17">
    <location>
        <begin position="1"/>
        <end position="20"/>
    </location>
</feature>
<evidence type="ECO:0000256" key="13">
    <source>
        <dbReference type="ARBA" id="ARBA00023326"/>
    </source>
</evidence>
<dbReference type="SUPFAM" id="SSF88713">
    <property type="entry name" value="Glycoside hydrolase/deacetylase"/>
    <property type="match status" value="1"/>
</dbReference>
<dbReference type="PANTHER" id="PTHR10587:SF133">
    <property type="entry name" value="CHITIN DEACETYLASE 1-RELATED"/>
    <property type="match status" value="1"/>
</dbReference>
<dbReference type="InterPro" id="IPR011330">
    <property type="entry name" value="Glyco_hydro/deAcase_b/a-brl"/>
</dbReference>
<dbReference type="PROSITE" id="PS51677">
    <property type="entry name" value="NODB"/>
    <property type="match status" value="1"/>
</dbReference>
<evidence type="ECO:0000256" key="2">
    <source>
        <dbReference type="ARBA" id="ARBA00004609"/>
    </source>
</evidence>
<evidence type="ECO:0000256" key="1">
    <source>
        <dbReference type="ARBA" id="ARBA00001941"/>
    </source>
</evidence>